<name>A0ABQ1V9R3_9BACT</name>
<reference evidence="2" key="1">
    <citation type="journal article" date="2019" name="Int. J. Syst. Evol. Microbiol.">
        <title>The Global Catalogue of Microorganisms (GCM) 10K type strain sequencing project: providing services to taxonomists for standard genome sequencing and annotation.</title>
        <authorList>
            <consortium name="The Broad Institute Genomics Platform"/>
            <consortium name="The Broad Institute Genome Sequencing Center for Infectious Disease"/>
            <person name="Wu L."/>
            <person name="Ma J."/>
        </authorList>
    </citation>
    <scope>NUCLEOTIDE SEQUENCE [LARGE SCALE GENOMIC DNA]</scope>
    <source>
        <strain evidence="2">CGMCC 1.15407</strain>
    </source>
</reference>
<sequence>MDYRQFTMGFTHGHTYIAPLAGKSLLNPFYALGIVMRAETTRKSGCLEIESSAAADGEIENSSEAIDFVRRGGSARNR</sequence>
<protein>
    <submittedName>
        <fullName evidence="1">Uncharacterized protein</fullName>
    </submittedName>
</protein>
<evidence type="ECO:0000313" key="2">
    <source>
        <dbReference type="Proteomes" id="UP000647339"/>
    </source>
</evidence>
<dbReference type="Proteomes" id="UP000647339">
    <property type="component" value="Unassembled WGS sequence"/>
</dbReference>
<evidence type="ECO:0000313" key="1">
    <source>
        <dbReference type="EMBL" id="GGF46437.1"/>
    </source>
</evidence>
<keyword evidence="2" id="KW-1185">Reference proteome</keyword>
<organism evidence="1 2">
    <name type="scientific">Echinicola rosea</name>
    <dbReference type="NCBI Taxonomy" id="1807691"/>
    <lineage>
        <taxon>Bacteria</taxon>
        <taxon>Pseudomonadati</taxon>
        <taxon>Bacteroidota</taxon>
        <taxon>Cytophagia</taxon>
        <taxon>Cytophagales</taxon>
        <taxon>Cyclobacteriaceae</taxon>
        <taxon>Echinicola</taxon>
    </lineage>
</organism>
<proteinExistence type="predicted"/>
<dbReference type="EMBL" id="BMIU01000025">
    <property type="protein sequence ID" value="GGF46437.1"/>
    <property type="molecule type" value="Genomic_DNA"/>
</dbReference>
<gene>
    <name evidence="1" type="ORF">GCM10011339_38730</name>
</gene>
<comment type="caution">
    <text evidence="1">The sequence shown here is derived from an EMBL/GenBank/DDBJ whole genome shotgun (WGS) entry which is preliminary data.</text>
</comment>
<accession>A0ABQ1V9R3</accession>